<gene>
    <name evidence="3" type="ORF">GGQ98_003129</name>
</gene>
<dbReference type="RefSeq" id="WP_184071143.1">
    <property type="nucleotide sequence ID" value="NZ_JACHNZ010000045.1"/>
</dbReference>
<keyword evidence="4" id="KW-1185">Reference proteome</keyword>
<feature type="domain" description="Activator of Hsp90 ATPase homologue 1/2-like C-terminal" evidence="2">
    <location>
        <begin position="14"/>
        <end position="143"/>
    </location>
</feature>
<proteinExistence type="inferred from homology"/>
<dbReference type="InterPro" id="IPR023393">
    <property type="entry name" value="START-like_dom_sf"/>
</dbReference>
<dbReference type="Pfam" id="PF08327">
    <property type="entry name" value="AHSA1"/>
    <property type="match status" value="1"/>
</dbReference>
<dbReference type="Gene3D" id="3.30.530.20">
    <property type="match status" value="1"/>
</dbReference>
<dbReference type="InterPro" id="IPR013538">
    <property type="entry name" value="ASHA1/2-like_C"/>
</dbReference>
<evidence type="ECO:0000259" key="2">
    <source>
        <dbReference type="Pfam" id="PF08327"/>
    </source>
</evidence>
<dbReference type="Proteomes" id="UP000566324">
    <property type="component" value="Unassembled WGS sequence"/>
</dbReference>
<evidence type="ECO:0000256" key="1">
    <source>
        <dbReference type="ARBA" id="ARBA00006817"/>
    </source>
</evidence>
<dbReference type="AlphaFoldDB" id="A0A7W7B3U3"/>
<reference evidence="3 4" key="1">
    <citation type="submission" date="2020-08" db="EMBL/GenBank/DDBJ databases">
        <title>Genomic Encyclopedia of Type Strains, Phase IV (KMG-IV): sequencing the most valuable type-strain genomes for metagenomic binning, comparative biology and taxonomic classification.</title>
        <authorList>
            <person name="Goeker M."/>
        </authorList>
    </citation>
    <scope>NUCLEOTIDE SEQUENCE [LARGE SCALE GENOMIC DNA]</scope>
    <source>
        <strain evidence="3 4">DSM 17328</strain>
    </source>
</reference>
<dbReference type="EMBL" id="JACHNZ010000045">
    <property type="protein sequence ID" value="MBB4633490.1"/>
    <property type="molecule type" value="Genomic_DNA"/>
</dbReference>
<comment type="similarity">
    <text evidence="1">Belongs to the AHA1 family.</text>
</comment>
<evidence type="ECO:0000313" key="4">
    <source>
        <dbReference type="Proteomes" id="UP000566324"/>
    </source>
</evidence>
<dbReference type="CDD" id="cd08898">
    <property type="entry name" value="SRPBCC_CalC_Aha1-like_5"/>
    <property type="match status" value="1"/>
</dbReference>
<comment type="caution">
    <text evidence="3">The sequence shown here is derived from an EMBL/GenBank/DDBJ whole genome shotgun (WGS) entry which is preliminary data.</text>
</comment>
<accession>A0A7W7B3U3</accession>
<evidence type="ECO:0000313" key="3">
    <source>
        <dbReference type="EMBL" id="MBB4633490.1"/>
    </source>
</evidence>
<name>A0A7W7B3U3_9SPHN</name>
<organism evidence="3 4">
    <name type="scientific">Sphingosinicella soli</name>
    <dbReference type="NCBI Taxonomy" id="333708"/>
    <lineage>
        <taxon>Bacteria</taxon>
        <taxon>Pseudomonadati</taxon>
        <taxon>Pseudomonadota</taxon>
        <taxon>Alphaproteobacteria</taxon>
        <taxon>Sphingomonadales</taxon>
        <taxon>Sphingosinicellaceae</taxon>
        <taxon>Sphingosinicella</taxon>
    </lineage>
</organism>
<protein>
    <submittedName>
        <fullName evidence="3">Uncharacterized protein YndB with AHSA1/START domain</fullName>
    </submittedName>
</protein>
<dbReference type="SUPFAM" id="SSF55961">
    <property type="entry name" value="Bet v1-like"/>
    <property type="match status" value="1"/>
</dbReference>
<sequence>MTSTDIIEQRVFLAAPPERVWRALTDAEEFGTWFSSALDAPFAEGRTVSMTCLGERFAIDIVEMTPPRRLVWRWHPGWIDHSIDYAKEPKTTTVFDVAPHAGGTMLTVTETGFDAITAARRPSVFRDNVNGWLHQAASLKTYLADAA</sequence>